<accession>A0AAN8F7G0</accession>
<feature type="non-terminal residue" evidence="2">
    <location>
        <position position="1"/>
    </location>
</feature>
<protein>
    <submittedName>
        <fullName evidence="2">Uncharacterized protein</fullName>
    </submittedName>
</protein>
<feature type="region of interest" description="Disordered" evidence="1">
    <location>
        <begin position="239"/>
        <end position="325"/>
    </location>
</feature>
<proteinExistence type="predicted"/>
<comment type="caution">
    <text evidence="2">The sequence shown here is derived from an EMBL/GenBank/DDBJ whole genome shotgun (WGS) entry which is preliminary data.</text>
</comment>
<dbReference type="AlphaFoldDB" id="A0AAN8F7G0"/>
<evidence type="ECO:0000313" key="3">
    <source>
        <dbReference type="Proteomes" id="UP001331761"/>
    </source>
</evidence>
<evidence type="ECO:0000256" key="1">
    <source>
        <dbReference type="SAM" id="MobiDB-lite"/>
    </source>
</evidence>
<organism evidence="2 3">
    <name type="scientific">Trichostrongylus colubriformis</name>
    <name type="common">Black scour worm</name>
    <dbReference type="NCBI Taxonomy" id="6319"/>
    <lineage>
        <taxon>Eukaryota</taxon>
        <taxon>Metazoa</taxon>
        <taxon>Ecdysozoa</taxon>
        <taxon>Nematoda</taxon>
        <taxon>Chromadorea</taxon>
        <taxon>Rhabditida</taxon>
        <taxon>Rhabditina</taxon>
        <taxon>Rhabditomorpha</taxon>
        <taxon>Strongyloidea</taxon>
        <taxon>Trichostrongylidae</taxon>
        <taxon>Trichostrongylus</taxon>
    </lineage>
</organism>
<dbReference type="Proteomes" id="UP001331761">
    <property type="component" value="Unassembled WGS sequence"/>
</dbReference>
<evidence type="ECO:0000313" key="2">
    <source>
        <dbReference type="EMBL" id="KAK5966433.1"/>
    </source>
</evidence>
<dbReference type="EMBL" id="WIXE01023489">
    <property type="protein sequence ID" value="KAK5966433.1"/>
    <property type="molecule type" value="Genomic_DNA"/>
</dbReference>
<feature type="compositionally biased region" description="Basic and acidic residues" evidence="1">
    <location>
        <begin position="284"/>
        <end position="297"/>
    </location>
</feature>
<keyword evidence="3" id="KW-1185">Reference proteome</keyword>
<name>A0AAN8F7G0_TRICO</name>
<sequence>SSRRVVCVYSMVEVDKRFDHDWTICQKTTLRSGGQDCESAAKEEYLQDHCHIFTRRTDAFRMQTCTRFGQDVQRVYENCNLHEYFGRSYRYGWLEDFRPFNGISVANVDTDLENIISVIPDELHGALFLAGYGRGSTILLRVPWSLEQQTSLSPILWSGESFPQSRFSISLDKSGDAVFILNGTVDSRKPECDSMLKDYCPLLCGACRPIKKKFDKKAKEISTARTPLTFADLLKSTGVMPNKASQGRDAATKSPKKPSDHPFTANNFVQEEDVTRSSFHRSPPKTEKKNADHRESTGNRSDGDEDGDRSSLNPYIDIASGGTFE</sequence>
<reference evidence="2 3" key="1">
    <citation type="submission" date="2019-10" db="EMBL/GenBank/DDBJ databases">
        <title>Assembly and Annotation for the nematode Trichostrongylus colubriformis.</title>
        <authorList>
            <person name="Martin J."/>
        </authorList>
    </citation>
    <scope>NUCLEOTIDE SEQUENCE [LARGE SCALE GENOMIC DNA]</scope>
    <source>
        <strain evidence="2">G859</strain>
        <tissue evidence="2">Whole worm</tissue>
    </source>
</reference>
<gene>
    <name evidence="2" type="ORF">GCK32_013919</name>
</gene>